<evidence type="ECO:0000313" key="1">
    <source>
        <dbReference type="EMBL" id="KFM78679.1"/>
    </source>
</evidence>
<name>A0A087UMU0_STEMI</name>
<sequence>MLHKQLLCHWRFEIFSLVVRTRDPCLGIISTVLKLIISRTRLLYFRQFRCFFKAFETEFGSFRYFNGL</sequence>
<dbReference type="AlphaFoldDB" id="A0A087UMU0"/>
<accession>A0A087UMU0</accession>
<keyword evidence="2" id="KW-1185">Reference proteome</keyword>
<proteinExistence type="predicted"/>
<dbReference type="EMBL" id="KK120614">
    <property type="protein sequence ID" value="KFM78679.1"/>
    <property type="molecule type" value="Genomic_DNA"/>
</dbReference>
<reference evidence="1 2" key="1">
    <citation type="submission" date="2013-11" db="EMBL/GenBank/DDBJ databases">
        <title>Genome sequencing of Stegodyphus mimosarum.</title>
        <authorList>
            <person name="Bechsgaard J."/>
        </authorList>
    </citation>
    <scope>NUCLEOTIDE SEQUENCE [LARGE SCALE GENOMIC DNA]</scope>
</reference>
<dbReference type="Proteomes" id="UP000054359">
    <property type="component" value="Unassembled WGS sequence"/>
</dbReference>
<protein>
    <submittedName>
        <fullName evidence="1">Uncharacterized protein</fullName>
    </submittedName>
</protein>
<feature type="non-terminal residue" evidence="1">
    <location>
        <position position="68"/>
    </location>
</feature>
<gene>
    <name evidence="1" type="ORF">X975_18765</name>
</gene>
<evidence type="ECO:0000313" key="2">
    <source>
        <dbReference type="Proteomes" id="UP000054359"/>
    </source>
</evidence>
<organism evidence="1 2">
    <name type="scientific">Stegodyphus mimosarum</name>
    <name type="common">African social velvet spider</name>
    <dbReference type="NCBI Taxonomy" id="407821"/>
    <lineage>
        <taxon>Eukaryota</taxon>
        <taxon>Metazoa</taxon>
        <taxon>Ecdysozoa</taxon>
        <taxon>Arthropoda</taxon>
        <taxon>Chelicerata</taxon>
        <taxon>Arachnida</taxon>
        <taxon>Araneae</taxon>
        <taxon>Araneomorphae</taxon>
        <taxon>Entelegynae</taxon>
        <taxon>Eresoidea</taxon>
        <taxon>Eresidae</taxon>
        <taxon>Stegodyphus</taxon>
    </lineage>
</organism>